<accession>G2QTN8</accession>
<proteinExistence type="predicted"/>
<evidence type="ECO:0000256" key="1">
    <source>
        <dbReference type="SAM" id="MobiDB-lite"/>
    </source>
</evidence>
<organism evidence="2 3">
    <name type="scientific">Thermothielavioides terrestris (strain ATCC 38088 / NRRL 8126)</name>
    <name type="common">Thielavia terrestris</name>
    <dbReference type="NCBI Taxonomy" id="578455"/>
    <lineage>
        <taxon>Eukaryota</taxon>
        <taxon>Fungi</taxon>
        <taxon>Dikarya</taxon>
        <taxon>Ascomycota</taxon>
        <taxon>Pezizomycotina</taxon>
        <taxon>Sordariomycetes</taxon>
        <taxon>Sordariomycetidae</taxon>
        <taxon>Sordariales</taxon>
        <taxon>Chaetomiaceae</taxon>
        <taxon>Thermothielavioides</taxon>
        <taxon>Thermothielavioides terrestris</taxon>
    </lineage>
</organism>
<protein>
    <submittedName>
        <fullName evidence="2">Uncharacterized protein</fullName>
    </submittedName>
</protein>
<sequence length="234" mass="25177">MGALAGCRDPVPLLACWGVAGLDGDARESSGQGLHSSEGVWSRADEPAPPPTPVPNIEGEKRFAIESSKAVWSPTGRPSGSFAAEGLPQCVTPDLGPPLGSSRVVAGRRRLLSGLRDVGWLRRSRPPSPPKPAAALARCTRSSNPWTLPGNLALDEVLERDNSRPGHCSRPERLLNCDAKAAAKEQPIQIPGNKEPRSKEIENQPRRKHRRGRGALLLFTKAWPQIITWDAAHG</sequence>
<name>G2QTN8_THETT</name>
<keyword evidence="3" id="KW-1185">Reference proteome</keyword>
<dbReference type="RefSeq" id="XP_003650793.1">
    <property type="nucleotide sequence ID" value="XM_003650745.1"/>
</dbReference>
<dbReference type="AlphaFoldDB" id="G2QTN8"/>
<feature type="region of interest" description="Disordered" evidence="1">
    <location>
        <begin position="188"/>
        <end position="212"/>
    </location>
</feature>
<dbReference type="HOGENOM" id="CLU_1185741_0_0_1"/>
<dbReference type="KEGG" id="ttt:THITE_116042"/>
<evidence type="ECO:0000313" key="2">
    <source>
        <dbReference type="EMBL" id="AEO64457.1"/>
    </source>
</evidence>
<dbReference type="GeneID" id="11523442"/>
<dbReference type="Proteomes" id="UP000008181">
    <property type="component" value="Chromosome 1"/>
</dbReference>
<feature type="region of interest" description="Disordered" evidence="1">
    <location>
        <begin position="26"/>
        <end position="85"/>
    </location>
</feature>
<evidence type="ECO:0000313" key="3">
    <source>
        <dbReference type="Proteomes" id="UP000008181"/>
    </source>
</evidence>
<dbReference type="EMBL" id="CP003009">
    <property type="protein sequence ID" value="AEO64457.1"/>
    <property type="molecule type" value="Genomic_DNA"/>
</dbReference>
<feature type="compositionally biased region" description="Basic and acidic residues" evidence="1">
    <location>
        <begin position="194"/>
        <end position="205"/>
    </location>
</feature>
<gene>
    <name evidence="2" type="ORF">THITE_116042</name>
</gene>
<reference evidence="2 3" key="1">
    <citation type="journal article" date="2011" name="Nat. Biotechnol.">
        <title>Comparative genomic analysis of the thermophilic biomass-degrading fungi Myceliophthora thermophila and Thielavia terrestris.</title>
        <authorList>
            <person name="Berka R.M."/>
            <person name="Grigoriev I.V."/>
            <person name="Otillar R."/>
            <person name="Salamov A."/>
            <person name="Grimwood J."/>
            <person name="Reid I."/>
            <person name="Ishmael N."/>
            <person name="John T."/>
            <person name="Darmond C."/>
            <person name="Moisan M.-C."/>
            <person name="Henrissat B."/>
            <person name="Coutinho P.M."/>
            <person name="Lombard V."/>
            <person name="Natvig D.O."/>
            <person name="Lindquist E."/>
            <person name="Schmutz J."/>
            <person name="Lucas S."/>
            <person name="Harris P."/>
            <person name="Powlowski J."/>
            <person name="Bellemare A."/>
            <person name="Taylor D."/>
            <person name="Butler G."/>
            <person name="de Vries R.P."/>
            <person name="Allijn I.E."/>
            <person name="van den Brink J."/>
            <person name="Ushinsky S."/>
            <person name="Storms R."/>
            <person name="Powell A.J."/>
            <person name="Paulsen I.T."/>
            <person name="Elbourne L.D.H."/>
            <person name="Baker S.E."/>
            <person name="Magnuson J."/>
            <person name="LaBoissiere S."/>
            <person name="Clutterbuck A.J."/>
            <person name="Martinez D."/>
            <person name="Wogulis M."/>
            <person name="de Leon A.L."/>
            <person name="Rey M.W."/>
            <person name="Tsang A."/>
        </authorList>
    </citation>
    <scope>NUCLEOTIDE SEQUENCE [LARGE SCALE GENOMIC DNA]</scope>
    <source>
        <strain evidence="3">ATCC 38088 / NRRL 8126</strain>
    </source>
</reference>